<gene>
    <name evidence="1" type="ORF">DILT_LOCUS15631</name>
</gene>
<dbReference type="Proteomes" id="UP000281553">
    <property type="component" value="Unassembled WGS sequence"/>
</dbReference>
<evidence type="ECO:0000313" key="1">
    <source>
        <dbReference type="EMBL" id="VDN30868.1"/>
    </source>
</evidence>
<protein>
    <submittedName>
        <fullName evidence="1">Uncharacterized protein</fullName>
    </submittedName>
</protein>
<organism evidence="1 2">
    <name type="scientific">Dibothriocephalus latus</name>
    <name type="common">Fish tapeworm</name>
    <name type="synonym">Diphyllobothrium latum</name>
    <dbReference type="NCBI Taxonomy" id="60516"/>
    <lineage>
        <taxon>Eukaryota</taxon>
        <taxon>Metazoa</taxon>
        <taxon>Spiralia</taxon>
        <taxon>Lophotrochozoa</taxon>
        <taxon>Platyhelminthes</taxon>
        <taxon>Cestoda</taxon>
        <taxon>Eucestoda</taxon>
        <taxon>Diphyllobothriidea</taxon>
        <taxon>Diphyllobothriidae</taxon>
        <taxon>Dibothriocephalus</taxon>
    </lineage>
</organism>
<keyword evidence="2" id="KW-1185">Reference proteome</keyword>
<reference evidence="1 2" key="1">
    <citation type="submission" date="2018-11" db="EMBL/GenBank/DDBJ databases">
        <authorList>
            <consortium name="Pathogen Informatics"/>
        </authorList>
    </citation>
    <scope>NUCLEOTIDE SEQUENCE [LARGE SCALE GENOMIC DNA]</scope>
</reference>
<accession>A0A3P7N684</accession>
<dbReference type="EMBL" id="UYRU01080241">
    <property type="protein sequence ID" value="VDN30868.1"/>
    <property type="molecule type" value="Genomic_DNA"/>
</dbReference>
<proteinExistence type="predicted"/>
<evidence type="ECO:0000313" key="2">
    <source>
        <dbReference type="Proteomes" id="UP000281553"/>
    </source>
</evidence>
<sequence length="58" mass="6195">MVGSSSRLVTAQKKQAVVFESCPALSFSPPPPQKYGVVLTQLRSILGSPDAQSPELYC</sequence>
<dbReference type="AlphaFoldDB" id="A0A3P7N684"/>
<name>A0A3P7N684_DIBLA</name>